<dbReference type="PANTHER" id="PTHR22883">
    <property type="entry name" value="ZINC FINGER DHHC DOMAIN CONTAINING PROTEIN"/>
    <property type="match status" value="1"/>
</dbReference>
<feature type="compositionally biased region" description="Polar residues" evidence="8">
    <location>
        <begin position="422"/>
        <end position="437"/>
    </location>
</feature>
<dbReference type="GO" id="GO:0019706">
    <property type="term" value="F:protein-cysteine S-palmitoyltransferase activity"/>
    <property type="evidence" value="ECO:0007669"/>
    <property type="project" value="UniProtKB-EC"/>
</dbReference>
<dbReference type="GO" id="GO:0006612">
    <property type="term" value="P:protein targeting to membrane"/>
    <property type="evidence" value="ECO:0007669"/>
    <property type="project" value="TreeGrafter"/>
</dbReference>
<feature type="transmembrane region" description="Helical" evidence="7">
    <location>
        <begin position="116"/>
        <end position="139"/>
    </location>
</feature>
<keyword evidence="11" id="KW-1185">Reference proteome</keyword>
<keyword evidence="6 7" id="KW-0012">Acyltransferase</keyword>
<comment type="subcellular location">
    <subcellularLocation>
        <location evidence="1">Membrane</location>
        <topology evidence="1">Multi-pass membrane protein</topology>
    </subcellularLocation>
</comment>
<evidence type="ECO:0000256" key="1">
    <source>
        <dbReference type="ARBA" id="ARBA00004141"/>
    </source>
</evidence>
<dbReference type="OrthoDB" id="9909019at2759"/>
<evidence type="ECO:0000256" key="4">
    <source>
        <dbReference type="ARBA" id="ARBA00022989"/>
    </source>
</evidence>
<evidence type="ECO:0000259" key="9">
    <source>
        <dbReference type="Pfam" id="PF01529"/>
    </source>
</evidence>
<keyword evidence="3 7" id="KW-0812">Transmembrane</keyword>
<dbReference type="Proteomes" id="UP000694620">
    <property type="component" value="Chromosome 13"/>
</dbReference>
<dbReference type="InterPro" id="IPR039859">
    <property type="entry name" value="PFA4/ZDH16/20/ERF2-like"/>
</dbReference>
<feature type="compositionally biased region" description="Basic and acidic residues" evidence="8">
    <location>
        <begin position="438"/>
        <end position="469"/>
    </location>
</feature>
<reference evidence="10" key="2">
    <citation type="submission" date="2025-08" db="UniProtKB">
        <authorList>
            <consortium name="Ensembl"/>
        </authorList>
    </citation>
    <scope>IDENTIFICATION</scope>
</reference>
<evidence type="ECO:0000256" key="2">
    <source>
        <dbReference type="ARBA" id="ARBA00022679"/>
    </source>
</evidence>
<comment type="catalytic activity">
    <reaction evidence="7">
        <text>L-cysteinyl-[protein] + hexadecanoyl-CoA = S-hexadecanoyl-L-cysteinyl-[protein] + CoA</text>
        <dbReference type="Rhea" id="RHEA:36683"/>
        <dbReference type="Rhea" id="RHEA-COMP:10131"/>
        <dbReference type="Rhea" id="RHEA-COMP:11032"/>
        <dbReference type="ChEBI" id="CHEBI:29950"/>
        <dbReference type="ChEBI" id="CHEBI:57287"/>
        <dbReference type="ChEBI" id="CHEBI:57379"/>
        <dbReference type="ChEBI" id="CHEBI:74151"/>
        <dbReference type="EC" id="2.3.1.225"/>
    </reaction>
</comment>
<comment type="domain">
    <text evidence="7">The DHHC domain is required for palmitoyltransferase activity.</text>
</comment>
<evidence type="ECO:0000313" key="10">
    <source>
        <dbReference type="Ensembl" id="ENSECRP00000020212.1"/>
    </source>
</evidence>
<protein>
    <recommendedName>
        <fullName evidence="7">Palmitoyltransferase</fullName>
        <ecNumber evidence="7">2.3.1.225</ecNumber>
    </recommendedName>
</protein>
<dbReference type="EC" id="2.3.1.225" evidence="7"/>
<reference evidence="10" key="1">
    <citation type="submission" date="2021-06" db="EMBL/GenBank/DDBJ databases">
        <authorList>
            <consortium name="Wellcome Sanger Institute Data Sharing"/>
        </authorList>
    </citation>
    <scope>NUCLEOTIDE SEQUENCE [LARGE SCALE GENOMIC DNA]</scope>
</reference>
<feature type="compositionally biased region" description="Polar residues" evidence="8">
    <location>
        <begin position="470"/>
        <end position="482"/>
    </location>
</feature>
<feature type="transmembrane region" description="Helical" evidence="7">
    <location>
        <begin position="277"/>
        <end position="309"/>
    </location>
</feature>
<gene>
    <name evidence="10" type="primary">ZDHHC11B</name>
    <name evidence="10" type="synonym">zdhhc11</name>
</gene>
<dbReference type="PROSITE" id="PS50216">
    <property type="entry name" value="DHHC"/>
    <property type="match status" value="1"/>
</dbReference>
<dbReference type="InterPro" id="IPR001594">
    <property type="entry name" value="Palmitoyltrfase_DHHC"/>
</dbReference>
<comment type="similarity">
    <text evidence="7">Belongs to the DHHC palmitoyltransferase family.</text>
</comment>
<feature type="transmembrane region" description="Helical" evidence="7">
    <location>
        <begin position="89"/>
        <end position="110"/>
    </location>
</feature>
<evidence type="ECO:0000313" key="11">
    <source>
        <dbReference type="Proteomes" id="UP000694620"/>
    </source>
</evidence>
<dbReference type="PANTHER" id="PTHR22883:SF22">
    <property type="entry name" value="PALMITOYLTRANSFERASE ZDHHC11-RELATED"/>
    <property type="match status" value="1"/>
</dbReference>
<organism evidence="10 11">
    <name type="scientific">Erpetoichthys calabaricus</name>
    <name type="common">Rope fish</name>
    <name type="synonym">Calamoichthys calabaricus</name>
    <dbReference type="NCBI Taxonomy" id="27687"/>
    <lineage>
        <taxon>Eukaryota</taxon>
        <taxon>Metazoa</taxon>
        <taxon>Chordata</taxon>
        <taxon>Craniata</taxon>
        <taxon>Vertebrata</taxon>
        <taxon>Euteleostomi</taxon>
        <taxon>Actinopterygii</taxon>
        <taxon>Polypteriformes</taxon>
        <taxon>Polypteridae</taxon>
        <taxon>Erpetoichthys</taxon>
    </lineage>
</organism>
<sequence length="482" mass="54637">MSSCLSFGRAQGYRFVQVNRNDSPPSSRPVDFLHHFFQRCCAFTSLMNCYDRKLRQTRPESESNRPDQVVPPKRSRVNGWSFPLHSFQFIAWFFYIYLVVVGFGIFIPLLPYSWKYAGYCIFGTAFIVHLVAHLVAVSVDPADFNVRAKHNYNSPLPALDRTKHPHAIQNLHCYLCEVDVGQKAKHCSSCNKCISDFDHHCKWLNNCVGGRNYWFFFSTVATAVFGIFMMVVISFYIFIEHYVNPSELRTAPQFQGICDNTTWLAFLPLTPIETSSAGILVAAFFTFFLGTASLLLLGHLLGFHIYLLIKKMSTYEYIIKQRSIVTARGQDGYPESSRSTPVGALSLEVPMSVETAIDCDAPLSARSSAFKYRDNMQVSARQSNSTYMEEYHISKTISPPGDSAHYNQKQATHTLSEDTTRESLASSGTSWKTLTRSQMERVDKTEDPPTVRYSDPKEHVTARSAHPQEHVQSLSSSRTSTF</sequence>
<keyword evidence="4 7" id="KW-1133">Transmembrane helix</keyword>
<name>A0A8C4SN89_ERPCA</name>
<evidence type="ECO:0000256" key="5">
    <source>
        <dbReference type="ARBA" id="ARBA00023136"/>
    </source>
</evidence>
<evidence type="ECO:0000256" key="3">
    <source>
        <dbReference type="ARBA" id="ARBA00022692"/>
    </source>
</evidence>
<dbReference type="GO" id="GO:0016020">
    <property type="term" value="C:membrane"/>
    <property type="evidence" value="ECO:0007669"/>
    <property type="project" value="UniProtKB-SubCell"/>
</dbReference>
<feature type="domain" description="Palmitoyltransferase DHHC" evidence="9">
    <location>
        <begin position="169"/>
        <end position="320"/>
    </location>
</feature>
<keyword evidence="2 7" id="KW-0808">Transferase</keyword>
<dbReference type="GO" id="GO:0005794">
    <property type="term" value="C:Golgi apparatus"/>
    <property type="evidence" value="ECO:0007669"/>
    <property type="project" value="TreeGrafter"/>
</dbReference>
<dbReference type="AlphaFoldDB" id="A0A8C4SN89"/>
<feature type="region of interest" description="Disordered" evidence="8">
    <location>
        <begin position="413"/>
        <end position="482"/>
    </location>
</feature>
<evidence type="ECO:0000256" key="8">
    <source>
        <dbReference type="SAM" id="MobiDB-lite"/>
    </source>
</evidence>
<evidence type="ECO:0000256" key="7">
    <source>
        <dbReference type="RuleBase" id="RU079119"/>
    </source>
</evidence>
<reference evidence="10" key="3">
    <citation type="submission" date="2025-09" db="UniProtKB">
        <authorList>
            <consortium name="Ensembl"/>
        </authorList>
    </citation>
    <scope>IDENTIFICATION</scope>
</reference>
<dbReference type="GO" id="GO:0005783">
    <property type="term" value="C:endoplasmic reticulum"/>
    <property type="evidence" value="ECO:0007669"/>
    <property type="project" value="TreeGrafter"/>
</dbReference>
<dbReference type="Pfam" id="PF01529">
    <property type="entry name" value="DHHC"/>
    <property type="match status" value="1"/>
</dbReference>
<accession>A0A8C4SN89</accession>
<dbReference type="Ensembl" id="ENSECRT00000020649.1">
    <property type="protein sequence ID" value="ENSECRP00000020212.1"/>
    <property type="gene ID" value="ENSECRG00000013586.1"/>
</dbReference>
<proteinExistence type="inferred from homology"/>
<dbReference type="GeneTree" id="ENSGT00940000161608"/>
<keyword evidence="5 7" id="KW-0472">Membrane</keyword>
<feature type="transmembrane region" description="Helical" evidence="7">
    <location>
        <begin position="213"/>
        <end position="239"/>
    </location>
</feature>
<evidence type="ECO:0000256" key="6">
    <source>
        <dbReference type="ARBA" id="ARBA00023315"/>
    </source>
</evidence>